<name>A0A8S0WCJ6_9GAMM</name>
<accession>A0A8S0WCJ6</accession>
<evidence type="ECO:0000256" key="1">
    <source>
        <dbReference type="SAM" id="MobiDB-lite"/>
    </source>
</evidence>
<dbReference type="EMBL" id="CADCXN010000106">
    <property type="protein sequence ID" value="CAA9892575.1"/>
    <property type="molecule type" value="Genomic_DNA"/>
</dbReference>
<feature type="region of interest" description="Disordered" evidence="1">
    <location>
        <begin position="79"/>
        <end position="134"/>
    </location>
</feature>
<proteinExistence type="predicted"/>
<dbReference type="Proteomes" id="UP000494216">
    <property type="component" value="Unassembled WGS sequence"/>
</dbReference>
<evidence type="ECO:0000313" key="2">
    <source>
        <dbReference type="EMBL" id="CAA9892575.1"/>
    </source>
</evidence>
<dbReference type="RefSeq" id="WP_174627333.1">
    <property type="nucleotide sequence ID" value="NZ_CADCXN010000106.1"/>
</dbReference>
<comment type="caution">
    <text evidence="2">The sequence shown here is derived from an EMBL/GenBank/DDBJ whole genome shotgun (WGS) entry which is preliminary data.</text>
</comment>
<gene>
    <name evidence="2" type="primary">mobC</name>
    <name evidence="2" type="ORF">METHB2_730014</name>
</gene>
<organism evidence="2 3">
    <name type="scientific">Candidatus Methylobacter favarea</name>
    <dbReference type="NCBI Taxonomy" id="2707345"/>
    <lineage>
        <taxon>Bacteria</taxon>
        <taxon>Pseudomonadati</taxon>
        <taxon>Pseudomonadota</taxon>
        <taxon>Gammaproteobacteria</taxon>
        <taxon>Methylococcales</taxon>
        <taxon>Methylococcaceae</taxon>
        <taxon>Methylobacter</taxon>
    </lineage>
</organism>
<protein>
    <submittedName>
        <fullName evidence="2">Protein MobC</fullName>
    </submittedName>
</protein>
<evidence type="ECO:0000313" key="3">
    <source>
        <dbReference type="Proteomes" id="UP000494216"/>
    </source>
</evidence>
<dbReference type="AlphaFoldDB" id="A0A8S0WCJ6"/>
<feature type="compositionally biased region" description="Basic and acidic residues" evidence="1">
    <location>
        <begin position="84"/>
        <end position="113"/>
    </location>
</feature>
<reference evidence="2 3" key="1">
    <citation type="submission" date="2020-02" db="EMBL/GenBank/DDBJ databases">
        <authorList>
            <person name="Hogendoorn C."/>
        </authorList>
    </citation>
    <scope>NUCLEOTIDE SEQUENCE [LARGE SCALE GENOMIC DNA]</scope>
    <source>
        <strain evidence="2">METHB21</strain>
    </source>
</reference>
<sequence>MGYSNEQLEAIAAKLKTMPVIEKKKQEHSKQDAVKVLSKEIALLQKRGYTLDQIAETLRGEGLDITTPTLKSYLQRIKAGKNKGLKEPDNVQKKDTQKEHKMTLTPEHKKPADTDQSESSSKAAFTPKPDSDDI</sequence>
<keyword evidence="3" id="KW-1185">Reference proteome</keyword>